<dbReference type="InterPro" id="IPR002048">
    <property type="entry name" value="EF_hand_dom"/>
</dbReference>
<feature type="domain" description="EF-hand" evidence="6">
    <location>
        <begin position="517"/>
        <end position="552"/>
    </location>
</feature>
<sequence length="686" mass="77202">MAFYWECEALQVAVAPWHRDPKQQQLVTARVAVAEQRTPGFALRFDLELPAESGATHLMRLVNQRQMLRAFEFAFVGLEVEKRRAPGGGDADLDSSVKKWLAGGGHVQPPPKEKLARWLLAWMLVARDKYADEWLVLLCGETGAEEMEDDVWANMCDESGDCNGPVSDGGSAADDGEDESLCDDGSGGDTENEDLPPPYGHIEAREAQLSEYEYDVEALDRDKRRTEAAVRPAKIIIPAGGSDPSVRKVIKRGSSIRIDSSRSVDSGAMSQKAKSELKPTIVRLNLRQDFLDAAKVDDKPSSEWSEDRRHFHQELRASRRDVQVTKQQREKMERLAQVRHTQLLKESARKLRANEQKRRDAKAVRQMIADTLEYRDELHTMESQAKQASIAAHRDQERVKRLTHVVVGNTETRSRGLVKLGPGPLSKKEREILYGDARVENAVYDLHGRRHNLEEAEQVATECAFKSAMGKLRRVLLQSENTVDIFRRYDLDRSGSLSYAEFQRILREVGTGGAAVLTQEQSEALFKRFDADDSGEVDYAELLWRFFDCEAFLKRWHERKSATTTAREVLQVFQRFDRASQGVLPLKDFQLVIDFLGVTLGGIDAKLMAVKFDAGKDGCVDYHKFLEFVNLADDANLPPAAGKSDSPSSTQSNLRPGTAPPGMERIWKELESLSATQAKLHRLLRK</sequence>
<dbReference type="PROSITE" id="PS50222">
    <property type="entry name" value="EF_HAND_2"/>
    <property type="match status" value="3"/>
</dbReference>
<dbReference type="Gene3D" id="1.10.238.10">
    <property type="entry name" value="EF-hand"/>
    <property type="match status" value="1"/>
</dbReference>
<proteinExistence type="predicted"/>
<evidence type="ECO:0000256" key="1">
    <source>
        <dbReference type="ARBA" id="ARBA00022723"/>
    </source>
</evidence>
<dbReference type="HOGENOM" id="CLU_025544_0_0_1"/>
<dbReference type="PANTHER" id="PTHR34524">
    <property type="entry name" value="CALCYPHOSIN"/>
    <property type="match status" value="1"/>
</dbReference>
<evidence type="ECO:0000259" key="6">
    <source>
        <dbReference type="PROSITE" id="PS50222"/>
    </source>
</evidence>
<dbReference type="PANTHER" id="PTHR34524:SF6">
    <property type="entry name" value="CALCYPHOSINE LIKE"/>
    <property type="match status" value="1"/>
</dbReference>
<keyword evidence="8" id="KW-1185">Reference proteome</keyword>
<evidence type="ECO:0000256" key="5">
    <source>
        <dbReference type="SAM" id="MobiDB-lite"/>
    </source>
</evidence>
<dbReference type="GO" id="GO:0005509">
    <property type="term" value="F:calcium ion binding"/>
    <property type="evidence" value="ECO:0007669"/>
    <property type="project" value="InterPro"/>
</dbReference>
<feature type="region of interest" description="Disordered" evidence="5">
    <location>
        <begin position="163"/>
        <end position="200"/>
    </location>
</feature>
<dbReference type="SMART" id="SM00054">
    <property type="entry name" value="EFh"/>
    <property type="match status" value="3"/>
</dbReference>
<dbReference type="InParanoid" id="H3GSB3"/>
<evidence type="ECO:0000256" key="3">
    <source>
        <dbReference type="ARBA" id="ARBA00022837"/>
    </source>
</evidence>
<feature type="domain" description="EF-hand" evidence="6">
    <location>
        <begin position="477"/>
        <end position="512"/>
    </location>
</feature>
<dbReference type="InterPro" id="IPR011992">
    <property type="entry name" value="EF-hand-dom_pair"/>
</dbReference>
<name>H3GSB3_PHYRM</name>
<dbReference type="VEuPathDB" id="FungiDB:KRP22_1213"/>
<feature type="compositionally biased region" description="Polar residues" evidence="5">
    <location>
        <begin position="645"/>
        <end position="655"/>
    </location>
</feature>
<evidence type="ECO:0000313" key="8">
    <source>
        <dbReference type="Proteomes" id="UP000005238"/>
    </source>
</evidence>
<feature type="coiled-coil region" evidence="4">
    <location>
        <begin position="202"/>
        <end position="229"/>
    </location>
</feature>
<dbReference type="eggNOG" id="ENOG502SBZY">
    <property type="taxonomic scope" value="Eukaryota"/>
</dbReference>
<evidence type="ECO:0000256" key="2">
    <source>
        <dbReference type="ARBA" id="ARBA00022737"/>
    </source>
</evidence>
<evidence type="ECO:0000256" key="4">
    <source>
        <dbReference type="SAM" id="Coils"/>
    </source>
</evidence>
<protein>
    <recommendedName>
        <fullName evidence="6">EF-hand domain-containing protein</fullName>
    </recommendedName>
</protein>
<dbReference type="STRING" id="164328.H3GSB3"/>
<dbReference type="VEuPathDB" id="FungiDB:KRP23_1424"/>
<dbReference type="EnsemblProtists" id="Phyra79876">
    <property type="protein sequence ID" value="Phyra79876"/>
    <property type="gene ID" value="Phyra79876"/>
</dbReference>
<dbReference type="AlphaFoldDB" id="H3GSB3"/>
<dbReference type="Proteomes" id="UP000005238">
    <property type="component" value="Unassembled WGS sequence"/>
</dbReference>
<dbReference type="InterPro" id="IPR051581">
    <property type="entry name" value="Ca-bind"/>
</dbReference>
<dbReference type="OMA" id="WHERTSV"/>
<dbReference type="SUPFAM" id="SSF47473">
    <property type="entry name" value="EF-hand"/>
    <property type="match status" value="1"/>
</dbReference>
<keyword evidence="2" id="KW-0677">Repeat</keyword>
<reference evidence="8" key="1">
    <citation type="journal article" date="2006" name="Science">
        <title>Phytophthora genome sequences uncover evolutionary origins and mechanisms of pathogenesis.</title>
        <authorList>
            <person name="Tyler B.M."/>
            <person name="Tripathy S."/>
            <person name="Zhang X."/>
            <person name="Dehal P."/>
            <person name="Jiang R.H."/>
            <person name="Aerts A."/>
            <person name="Arredondo F.D."/>
            <person name="Baxter L."/>
            <person name="Bensasson D."/>
            <person name="Beynon J.L."/>
            <person name="Chapman J."/>
            <person name="Damasceno C.M."/>
            <person name="Dorrance A.E."/>
            <person name="Dou D."/>
            <person name="Dickerman A.W."/>
            <person name="Dubchak I.L."/>
            <person name="Garbelotto M."/>
            <person name="Gijzen M."/>
            <person name="Gordon S.G."/>
            <person name="Govers F."/>
            <person name="Grunwald N.J."/>
            <person name="Huang W."/>
            <person name="Ivors K.L."/>
            <person name="Jones R.W."/>
            <person name="Kamoun S."/>
            <person name="Krampis K."/>
            <person name="Lamour K.H."/>
            <person name="Lee M.K."/>
            <person name="McDonald W.H."/>
            <person name="Medina M."/>
            <person name="Meijer H.J."/>
            <person name="Nordberg E.K."/>
            <person name="Maclean D.J."/>
            <person name="Ospina-Giraldo M.D."/>
            <person name="Morris P.F."/>
            <person name="Phuntumart V."/>
            <person name="Putnam N.H."/>
            <person name="Rash S."/>
            <person name="Rose J.K."/>
            <person name="Sakihama Y."/>
            <person name="Salamov A.A."/>
            <person name="Savidor A."/>
            <person name="Scheuring C.F."/>
            <person name="Smith B.M."/>
            <person name="Sobral B.W."/>
            <person name="Terry A."/>
            <person name="Torto-Alalibo T.A."/>
            <person name="Win J."/>
            <person name="Xu Z."/>
            <person name="Zhang H."/>
            <person name="Grigoriev I.V."/>
            <person name="Rokhsar D.S."/>
            <person name="Boore J.L."/>
        </authorList>
    </citation>
    <scope>NUCLEOTIDE SEQUENCE [LARGE SCALE GENOMIC DNA]</scope>
    <source>
        <strain evidence="8">Pr102</strain>
    </source>
</reference>
<evidence type="ECO:0000313" key="7">
    <source>
        <dbReference type="EnsemblProtists" id="Phyra79876"/>
    </source>
</evidence>
<feature type="region of interest" description="Disordered" evidence="5">
    <location>
        <begin position="639"/>
        <end position="662"/>
    </location>
</feature>
<accession>H3GSB3</accession>
<dbReference type="Pfam" id="PF13499">
    <property type="entry name" value="EF-hand_7"/>
    <property type="match status" value="1"/>
</dbReference>
<dbReference type="EMBL" id="DS566041">
    <property type="status" value="NOT_ANNOTATED_CDS"/>
    <property type="molecule type" value="Genomic_DNA"/>
</dbReference>
<feature type="domain" description="EF-hand" evidence="6">
    <location>
        <begin position="564"/>
        <end position="599"/>
    </location>
</feature>
<dbReference type="InterPro" id="IPR018247">
    <property type="entry name" value="EF_Hand_1_Ca_BS"/>
</dbReference>
<dbReference type="PROSITE" id="PS00018">
    <property type="entry name" value="EF_HAND_1"/>
    <property type="match status" value="2"/>
</dbReference>
<organism evidence="7 8">
    <name type="scientific">Phytophthora ramorum</name>
    <name type="common">Sudden oak death agent</name>
    <dbReference type="NCBI Taxonomy" id="164328"/>
    <lineage>
        <taxon>Eukaryota</taxon>
        <taxon>Sar</taxon>
        <taxon>Stramenopiles</taxon>
        <taxon>Oomycota</taxon>
        <taxon>Peronosporomycetes</taxon>
        <taxon>Peronosporales</taxon>
        <taxon>Peronosporaceae</taxon>
        <taxon>Phytophthora</taxon>
    </lineage>
</organism>
<keyword evidence="4" id="KW-0175">Coiled coil</keyword>
<keyword evidence="1" id="KW-0479">Metal-binding</keyword>
<reference evidence="7" key="2">
    <citation type="submission" date="2015-06" db="UniProtKB">
        <authorList>
            <consortium name="EnsemblProtists"/>
        </authorList>
    </citation>
    <scope>IDENTIFICATION</scope>
    <source>
        <strain evidence="7">Pr102</strain>
    </source>
</reference>
<keyword evidence="3" id="KW-0106">Calcium</keyword>